<dbReference type="PANTHER" id="PTHR43272">
    <property type="entry name" value="LONG-CHAIN-FATTY-ACID--COA LIGASE"/>
    <property type="match status" value="1"/>
</dbReference>
<dbReference type="EMBL" id="JALBWM010000101">
    <property type="protein sequence ID" value="MCO1336046.1"/>
    <property type="molecule type" value="Genomic_DNA"/>
</dbReference>
<dbReference type="InterPro" id="IPR020845">
    <property type="entry name" value="AMP-binding_CS"/>
</dbReference>
<dbReference type="GO" id="GO:0005524">
    <property type="term" value="F:ATP binding"/>
    <property type="evidence" value="ECO:0007669"/>
    <property type="project" value="UniProtKB-KW"/>
</dbReference>
<dbReference type="PANTHER" id="PTHR43272:SF33">
    <property type="entry name" value="AMP-BINDING DOMAIN-CONTAINING PROTEIN-RELATED"/>
    <property type="match status" value="1"/>
</dbReference>
<keyword evidence="1" id="KW-0547">Nucleotide-binding</keyword>
<feature type="domain" description="AMP-dependent synthetase/ligase" evidence="3">
    <location>
        <begin position="24"/>
        <end position="391"/>
    </location>
</feature>
<sequence>MTPEEKYEKVKGLQPLELLYQRESQQADTVFLRQMQQRQWRDYTWGEVMERARRIAGHLRSQFETGDRIAIHAKNCADWIIVDVGIMLAGMISVPLYPGQSVSSMSYVLQHSESKLLFCGATDNNAALQEVADSLPTIAIQRCEVRCNQDLESVIRESERFEDKPVYDLDDVFTIMYTSGTTGNPKGVMHTWSSVVFVSPNMIRGYGMDGTDRILSYLPLAHAAERILVEFHCLYSGTPIHFPESLETFLEDLKRTRPTMFFSVPRLWTKFKEGIDEKIPPTLQEVLLRIPGVNSWLRKKVRSALGLDEAEMLVSGASPISIELLRWYHRMGMKVADGYGMTENFIYGCFVPPGEDPVPGTVGKPYHGCEVKISDDGEILFKSGALMKGYYLEPEKTAEVIRDGYYHTGDSGFIDKEGLVHITGRISETFKTSKGKFIQPSRLEGYFGNETLLAQLCVLGHGMDQPVMLATISESAEKSPRKEVDEQLQRLLGSVNERLPQHERIKNIFVTKEEWTPLNEFLTPTLKIKRKVLEAHYQPLFKQHLDTKGVVWEPRTVISSASKEASLEPVS</sequence>
<dbReference type="PROSITE" id="PS00455">
    <property type="entry name" value="AMP_BINDING"/>
    <property type="match status" value="1"/>
</dbReference>
<keyword evidence="2" id="KW-0067">ATP-binding</keyword>
<evidence type="ECO:0000259" key="3">
    <source>
        <dbReference type="Pfam" id="PF00501"/>
    </source>
</evidence>
<evidence type="ECO:0000313" key="4">
    <source>
        <dbReference type="EMBL" id="MCO1336046.1"/>
    </source>
</evidence>
<proteinExistence type="predicted"/>
<dbReference type="AlphaFoldDB" id="A0A9X2J8Y1"/>
<organism evidence="4 5">
    <name type="scientific">Microbulbifer okhotskensis</name>
    <dbReference type="NCBI Taxonomy" id="2926617"/>
    <lineage>
        <taxon>Bacteria</taxon>
        <taxon>Pseudomonadati</taxon>
        <taxon>Pseudomonadota</taxon>
        <taxon>Gammaproteobacteria</taxon>
        <taxon>Cellvibrionales</taxon>
        <taxon>Microbulbiferaceae</taxon>
        <taxon>Microbulbifer</taxon>
    </lineage>
</organism>
<dbReference type="InterPro" id="IPR000873">
    <property type="entry name" value="AMP-dep_synth/lig_dom"/>
</dbReference>
<gene>
    <name evidence="4" type="ORF">MO867_17075</name>
</gene>
<dbReference type="GO" id="GO:0016020">
    <property type="term" value="C:membrane"/>
    <property type="evidence" value="ECO:0007669"/>
    <property type="project" value="TreeGrafter"/>
</dbReference>
<dbReference type="Proteomes" id="UP001139028">
    <property type="component" value="Unassembled WGS sequence"/>
</dbReference>
<name>A0A9X2J8Y1_9GAMM</name>
<keyword evidence="5" id="KW-1185">Reference proteome</keyword>
<dbReference type="Pfam" id="PF00501">
    <property type="entry name" value="AMP-binding"/>
    <property type="match status" value="1"/>
</dbReference>
<comment type="caution">
    <text evidence="4">The sequence shown here is derived from an EMBL/GenBank/DDBJ whole genome shotgun (WGS) entry which is preliminary data.</text>
</comment>
<dbReference type="Pfam" id="PF23562">
    <property type="entry name" value="AMP-binding_C_3"/>
    <property type="match status" value="1"/>
</dbReference>
<dbReference type="RefSeq" id="WP_252471371.1">
    <property type="nucleotide sequence ID" value="NZ_JALBWM010000101.1"/>
</dbReference>
<evidence type="ECO:0000313" key="5">
    <source>
        <dbReference type="Proteomes" id="UP001139028"/>
    </source>
</evidence>
<accession>A0A9X2J8Y1</accession>
<dbReference type="SUPFAM" id="SSF56801">
    <property type="entry name" value="Acetyl-CoA synthetase-like"/>
    <property type="match status" value="1"/>
</dbReference>
<protein>
    <submittedName>
        <fullName evidence="4">AMP-binding protein</fullName>
    </submittedName>
</protein>
<evidence type="ECO:0000256" key="1">
    <source>
        <dbReference type="ARBA" id="ARBA00022741"/>
    </source>
</evidence>
<evidence type="ECO:0000256" key="2">
    <source>
        <dbReference type="ARBA" id="ARBA00022840"/>
    </source>
</evidence>
<dbReference type="InterPro" id="IPR042099">
    <property type="entry name" value="ANL_N_sf"/>
</dbReference>
<dbReference type="GO" id="GO:0004467">
    <property type="term" value="F:long-chain fatty acid-CoA ligase activity"/>
    <property type="evidence" value="ECO:0007669"/>
    <property type="project" value="TreeGrafter"/>
</dbReference>
<reference evidence="4" key="1">
    <citation type="journal article" date="2022" name="Arch. Microbiol.">
        <title>Microbulbifer okhotskensis sp. nov., isolated from a deep bottom sediment of the Okhotsk Sea.</title>
        <authorList>
            <person name="Romanenko L."/>
            <person name="Kurilenko V."/>
            <person name="Otstavnykh N."/>
            <person name="Velansky P."/>
            <person name="Isaeva M."/>
            <person name="Mikhailov V."/>
        </authorList>
    </citation>
    <scope>NUCLEOTIDE SEQUENCE</scope>
    <source>
        <strain evidence="4">OS29</strain>
    </source>
</reference>
<dbReference type="Gene3D" id="3.40.50.12780">
    <property type="entry name" value="N-terminal domain of ligase-like"/>
    <property type="match status" value="1"/>
</dbReference>